<accession>A0A382HK97</accession>
<dbReference type="InterPro" id="IPR013786">
    <property type="entry name" value="AcylCoA_DH/ox_N"/>
</dbReference>
<evidence type="ECO:0000313" key="2">
    <source>
        <dbReference type="EMBL" id="SVB86931.1"/>
    </source>
</evidence>
<dbReference type="Gene3D" id="1.10.540.10">
    <property type="entry name" value="Acyl-CoA dehydrogenase/oxidase, N-terminal domain"/>
    <property type="match status" value="1"/>
</dbReference>
<protein>
    <recommendedName>
        <fullName evidence="1">Acyl-CoA dehydrogenase/oxidase N-terminal domain-containing protein</fullName>
    </recommendedName>
</protein>
<dbReference type="EMBL" id="UINC01061396">
    <property type="protein sequence ID" value="SVB86931.1"/>
    <property type="molecule type" value="Genomic_DNA"/>
</dbReference>
<reference evidence="2" key="1">
    <citation type="submission" date="2018-05" db="EMBL/GenBank/DDBJ databases">
        <authorList>
            <person name="Lanie J.A."/>
            <person name="Ng W.-L."/>
            <person name="Kazmierczak K.M."/>
            <person name="Andrzejewski T.M."/>
            <person name="Davidsen T.M."/>
            <person name="Wayne K.J."/>
            <person name="Tettelin H."/>
            <person name="Glass J.I."/>
            <person name="Rusch D."/>
            <person name="Podicherti R."/>
            <person name="Tsui H.-C.T."/>
            <person name="Winkler M.E."/>
        </authorList>
    </citation>
    <scope>NUCLEOTIDE SEQUENCE</scope>
</reference>
<dbReference type="SUPFAM" id="SSF56645">
    <property type="entry name" value="Acyl-CoA dehydrogenase NM domain-like"/>
    <property type="match status" value="1"/>
</dbReference>
<dbReference type="GO" id="GO:0050660">
    <property type="term" value="F:flavin adenine dinucleotide binding"/>
    <property type="evidence" value="ECO:0007669"/>
    <property type="project" value="InterPro"/>
</dbReference>
<dbReference type="InterPro" id="IPR037069">
    <property type="entry name" value="AcylCoA_DH/ox_N_sf"/>
</dbReference>
<feature type="domain" description="Acyl-CoA dehydrogenase/oxidase N-terminal" evidence="1">
    <location>
        <begin position="6"/>
        <end position="81"/>
    </location>
</feature>
<dbReference type="GO" id="GO:0016627">
    <property type="term" value="F:oxidoreductase activity, acting on the CH-CH group of donors"/>
    <property type="evidence" value="ECO:0007669"/>
    <property type="project" value="InterPro"/>
</dbReference>
<evidence type="ECO:0000259" key="1">
    <source>
        <dbReference type="Pfam" id="PF02771"/>
    </source>
</evidence>
<dbReference type="Pfam" id="PF02771">
    <property type="entry name" value="Acyl-CoA_dh_N"/>
    <property type="match status" value="1"/>
</dbReference>
<sequence length="83" mass="9295">MDLGLTEIQQMLKTSAQDFLSRECPLTLVREMEEDPRGFTDELWRQMINLGWTGVAFPEQYGGTGGNFADLGVLLEEIGRSLA</sequence>
<feature type="non-terminal residue" evidence="2">
    <location>
        <position position="83"/>
    </location>
</feature>
<dbReference type="AlphaFoldDB" id="A0A382HK97"/>
<dbReference type="InterPro" id="IPR009100">
    <property type="entry name" value="AcylCoA_DH/oxidase_NM_dom_sf"/>
</dbReference>
<proteinExistence type="predicted"/>
<gene>
    <name evidence="2" type="ORF">METZ01_LOCUS239785</name>
</gene>
<name>A0A382HK97_9ZZZZ</name>
<organism evidence="2">
    <name type="scientific">marine metagenome</name>
    <dbReference type="NCBI Taxonomy" id="408172"/>
    <lineage>
        <taxon>unclassified sequences</taxon>
        <taxon>metagenomes</taxon>
        <taxon>ecological metagenomes</taxon>
    </lineage>
</organism>